<dbReference type="EMBL" id="FRCP01000014">
    <property type="protein sequence ID" value="SHM66157.1"/>
    <property type="molecule type" value="Genomic_DNA"/>
</dbReference>
<dbReference type="PROSITE" id="PS51464">
    <property type="entry name" value="SIS"/>
    <property type="match status" value="1"/>
</dbReference>
<protein>
    <submittedName>
        <fullName evidence="6">Transcriptional regulator, RpiR family</fullName>
    </submittedName>
</protein>
<sequence length="286" mass="31655">MKEANVIQYIKDIYSNLTKSEKKIADFILSNHIDAQYMSITSLADECSVADATISRFCKTLGYQSYSAFKLALAKNTDPAASSSNQTSDNTVTIEDSIIEMANKLYSTDISAMKQSLDLINPETITQTVKYFHNAHNVYCFGQGGGGIIAKEAWSRFITATSHFRYIEDSHMQVIASSLCTPNDVILFFSYSGATTDVIDILSKAKERGAIIILVTHYPKCPAASYSNIVLLCGSQENPLNSGSIAVRMAQLFIIDVLFNEFCRMDLIHTSQNRETTSEALARKQL</sequence>
<dbReference type="Gene3D" id="1.10.10.10">
    <property type="entry name" value="Winged helix-like DNA-binding domain superfamily/Winged helix DNA-binding domain"/>
    <property type="match status" value="1"/>
</dbReference>
<dbReference type="GO" id="GO:0003700">
    <property type="term" value="F:DNA-binding transcription factor activity"/>
    <property type="evidence" value="ECO:0007669"/>
    <property type="project" value="InterPro"/>
</dbReference>
<keyword evidence="2" id="KW-0238">DNA-binding</keyword>
<evidence type="ECO:0000256" key="1">
    <source>
        <dbReference type="ARBA" id="ARBA00023015"/>
    </source>
</evidence>
<dbReference type="Proteomes" id="UP000184038">
    <property type="component" value="Unassembled WGS sequence"/>
</dbReference>
<dbReference type="OrthoDB" id="9762536at2"/>
<name>A0A1M7KLC7_9FIRM</name>
<dbReference type="GO" id="GO:1901135">
    <property type="term" value="P:carbohydrate derivative metabolic process"/>
    <property type="evidence" value="ECO:0007669"/>
    <property type="project" value="InterPro"/>
</dbReference>
<proteinExistence type="predicted"/>
<reference evidence="6 7" key="1">
    <citation type="submission" date="2016-11" db="EMBL/GenBank/DDBJ databases">
        <authorList>
            <person name="Jaros S."/>
            <person name="Januszkiewicz K."/>
            <person name="Wedrychowicz H."/>
        </authorList>
    </citation>
    <scope>NUCLEOTIDE SEQUENCE [LARGE SCALE GENOMIC DNA]</scope>
    <source>
        <strain evidence="6 7">DSM 15930</strain>
    </source>
</reference>
<dbReference type="PANTHER" id="PTHR30514">
    <property type="entry name" value="GLUCOKINASE"/>
    <property type="match status" value="1"/>
</dbReference>
<evidence type="ECO:0000256" key="2">
    <source>
        <dbReference type="ARBA" id="ARBA00023125"/>
    </source>
</evidence>
<dbReference type="InterPro" id="IPR001347">
    <property type="entry name" value="SIS_dom"/>
</dbReference>
<accession>A0A1M7KLC7</accession>
<dbReference type="CDD" id="cd05013">
    <property type="entry name" value="SIS_RpiR"/>
    <property type="match status" value="1"/>
</dbReference>
<dbReference type="SUPFAM" id="SSF53697">
    <property type="entry name" value="SIS domain"/>
    <property type="match status" value="1"/>
</dbReference>
<dbReference type="InterPro" id="IPR035472">
    <property type="entry name" value="RpiR-like_SIS"/>
</dbReference>
<evidence type="ECO:0000313" key="7">
    <source>
        <dbReference type="Proteomes" id="UP000184038"/>
    </source>
</evidence>
<dbReference type="AlphaFoldDB" id="A0A1M7KLC7"/>
<dbReference type="Pfam" id="PF01418">
    <property type="entry name" value="HTH_6"/>
    <property type="match status" value="1"/>
</dbReference>
<dbReference type="PANTHER" id="PTHR30514:SF1">
    <property type="entry name" value="HTH-TYPE TRANSCRIPTIONAL REGULATOR HEXR-RELATED"/>
    <property type="match status" value="1"/>
</dbReference>
<dbReference type="PROSITE" id="PS51071">
    <property type="entry name" value="HTH_RPIR"/>
    <property type="match status" value="1"/>
</dbReference>
<dbReference type="GO" id="GO:0097367">
    <property type="term" value="F:carbohydrate derivative binding"/>
    <property type="evidence" value="ECO:0007669"/>
    <property type="project" value="InterPro"/>
</dbReference>
<dbReference type="GO" id="GO:0003677">
    <property type="term" value="F:DNA binding"/>
    <property type="evidence" value="ECO:0007669"/>
    <property type="project" value="UniProtKB-KW"/>
</dbReference>
<dbReference type="Pfam" id="PF01380">
    <property type="entry name" value="SIS"/>
    <property type="match status" value="1"/>
</dbReference>
<dbReference type="STRING" id="1120996.SAMN02746066_02796"/>
<feature type="domain" description="SIS" evidence="5">
    <location>
        <begin position="128"/>
        <end position="268"/>
    </location>
</feature>
<feature type="domain" description="HTH rpiR-type" evidence="4">
    <location>
        <begin position="4"/>
        <end position="80"/>
    </location>
</feature>
<gene>
    <name evidence="6" type="ORF">SAMN02746066_02796</name>
</gene>
<dbReference type="InterPro" id="IPR000281">
    <property type="entry name" value="HTH_RpiR"/>
</dbReference>
<evidence type="ECO:0000259" key="4">
    <source>
        <dbReference type="PROSITE" id="PS51071"/>
    </source>
</evidence>
<dbReference type="RefSeq" id="WP_073288740.1">
    <property type="nucleotide sequence ID" value="NZ_FRCP01000014.1"/>
</dbReference>
<dbReference type="Gene3D" id="3.40.50.10490">
    <property type="entry name" value="Glucose-6-phosphate isomerase like protein, domain 1"/>
    <property type="match status" value="1"/>
</dbReference>
<keyword evidence="1" id="KW-0805">Transcription regulation</keyword>
<dbReference type="InterPro" id="IPR047640">
    <property type="entry name" value="RpiR-like"/>
</dbReference>
<evidence type="ECO:0000256" key="3">
    <source>
        <dbReference type="ARBA" id="ARBA00023163"/>
    </source>
</evidence>
<organism evidence="6 7">
    <name type="scientific">Anaerosporobacter mobilis DSM 15930</name>
    <dbReference type="NCBI Taxonomy" id="1120996"/>
    <lineage>
        <taxon>Bacteria</taxon>
        <taxon>Bacillati</taxon>
        <taxon>Bacillota</taxon>
        <taxon>Clostridia</taxon>
        <taxon>Lachnospirales</taxon>
        <taxon>Lachnospiraceae</taxon>
        <taxon>Anaerosporobacter</taxon>
    </lineage>
</organism>
<dbReference type="InterPro" id="IPR036388">
    <property type="entry name" value="WH-like_DNA-bd_sf"/>
</dbReference>
<dbReference type="InterPro" id="IPR009057">
    <property type="entry name" value="Homeodomain-like_sf"/>
</dbReference>
<keyword evidence="7" id="KW-1185">Reference proteome</keyword>
<dbReference type="InterPro" id="IPR046348">
    <property type="entry name" value="SIS_dom_sf"/>
</dbReference>
<evidence type="ECO:0000259" key="5">
    <source>
        <dbReference type="PROSITE" id="PS51464"/>
    </source>
</evidence>
<evidence type="ECO:0000313" key="6">
    <source>
        <dbReference type="EMBL" id="SHM66157.1"/>
    </source>
</evidence>
<dbReference type="SUPFAM" id="SSF46689">
    <property type="entry name" value="Homeodomain-like"/>
    <property type="match status" value="1"/>
</dbReference>
<keyword evidence="3" id="KW-0804">Transcription</keyword>